<protein>
    <submittedName>
        <fullName evidence="1">Endodeoxyribonuclease RusA family protein</fullName>
    </submittedName>
</protein>
<evidence type="ECO:0000313" key="1">
    <source>
        <dbReference type="EMBL" id="AIO70259.1"/>
    </source>
</evidence>
<evidence type="ECO:0000313" key="2">
    <source>
        <dbReference type="Proteomes" id="UP000029424"/>
    </source>
</evidence>
<dbReference type="Pfam" id="PF05866">
    <property type="entry name" value="RusA"/>
    <property type="match status" value="1"/>
</dbReference>
<organism evidence="1 2">
    <name type="scientific">Burkholderia oklahomensis</name>
    <dbReference type="NCBI Taxonomy" id="342113"/>
    <lineage>
        <taxon>Bacteria</taxon>
        <taxon>Pseudomonadati</taxon>
        <taxon>Pseudomonadota</taxon>
        <taxon>Betaproteobacteria</taxon>
        <taxon>Burkholderiales</taxon>
        <taxon>Burkholderiaceae</taxon>
        <taxon>Burkholderia</taxon>
        <taxon>pseudomallei group</taxon>
    </lineage>
</organism>
<dbReference type="Proteomes" id="UP000029424">
    <property type="component" value="Chromosome 2"/>
</dbReference>
<dbReference type="GO" id="GO:0006310">
    <property type="term" value="P:DNA recombination"/>
    <property type="evidence" value="ECO:0007669"/>
    <property type="project" value="InterPro"/>
</dbReference>
<dbReference type="EMBL" id="CP008727">
    <property type="protein sequence ID" value="AIO70259.1"/>
    <property type="molecule type" value="Genomic_DNA"/>
</dbReference>
<dbReference type="Gene3D" id="3.30.1330.70">
    <property type="entry name" value="Holliday junction resolvase RusA"/>
    <property type="match status" value="1"/>
</dbReference>
<proteinExistence type="predicted"/>
<gene>
    <name evidence="1" type="ORF">DM82_4339</name>
</gene>
<dbReference type="KEGG" id="bok:DM82_4339"/>
<dbReference type="InterPro" id="IPR036614">
    <property type="entry name" value="RusA-like_sf"/>
</dbReference>
<dbReference type="SUPFAM" id="SSF103084">
    <property type="entry name" value="Holliday junction resolvase RusA"/>
    <property type="match status" value="1"/>
</dbReference>
<sequence length="99" mass="11302">MPAAYKVYQKAIAAALPKLDSQYTGELEVILEFVCKPIAKSKFTTPMGDVDNFAKGVMDTLTDEGWWEDDRQIMQLAVRKRFPALGEDPHIRIYIRELP</sequence>
<reference evidence="1 2" key="1">
    <citation type="submission" date="2014-06" db="EMBL/GenBank/DDBJ databases">
        <authorList>
            <person name="Bishop-Lilly K.A."/>
            <person name="Broomall S.M."/>
            <person name="Chain P.S."/>
            <person name="Chertkov O."/>
            <person name="Coyne S.R."/>
            <person name="Daligault H.E."/>
            <person name="Davenport K.W."/>
            <person name="Erkkila T."/>
            <person name="Frey K.G."/>
            <person name="Gibbons H.S."/>
            <person name="Gu W."/>
            <person name="Jaissle J."/>
            <person name="Johnson S.L."/>
            <person name="Koroleva G.I."/>
            <person name="Ladner J.T."/>
            <person name="Lo C.-C."/>
            <person name="Minogue T.D."/>
            <person name="Munk C."/>
            <person name="Palacios G.F."/>
            <person name="Redden C.L."/>
            <person name="Rosenzweig C.N."/>
            <person name="Scholz M.B."/>
            <person name="Teshima H."/>
            <person name="Xu Y."/>
        </authorList>
    </citation>
    <scope>NUCLEOTIDE SEQUENCE [LARGE SCALE GENOMIC DNA]</scope>
    <source>
        <strain evidence="1 2">EO147</strain>
    </source>
</reference>
<dbReference type="InterPro" id="IPR008822">
    <property type="entry name" value="Endonuclease_RusA-like"/>
</dbReference>
<dbReference type="GO" id="GO:0006281">
    <property type="term" value="P:DNA repair"/>
    <property type="evidence" value="ECO:0007669"/>
    <property type="project" value="InterPro"/>
</dbReference>
<dbReference type="GO" id="GO:0000287">
    <property type="term" value="F:magnesium ion binding"/>
    <property type="evidence" value="ECO:0007669"/>
    <property type="project" value="InterPro"/>
</dbReference>
<keyword evidence="2" id="KW-1185">Reference proteome</keyword>
<name>A0AAI8BDX6_9BURK</name>
<accession>A0AAI8BDX6</accession>
<dbReference type="AlphaFoldDB" id="A0AAI8BDX6"/>